<comment type="pathway">
    <text evidence="10 11">Cell wall biogenesis; peptidoglycan biosynthesis.</text>
</comment>
<dbReference type="InterPro" id="IPR005863">
    <property type="entry name" value="UDP-N-AcMur_synth"/>
</dbReference>
<dbReference type="GO" id="GO:0051301">
    <property type="term" value="P:cell division"/>
    <property type="evidence" value="ECO:0007669"/>
    <property type="project" value="UniProtKB-KW"/>
</dbReference>
<keyword evidence="4 10" id="KW-0547">Nucleotide-binding</keyword>
<evidence type="ECO:0000256" key="4">
    <source>
        <dbReference type="ARBA" id="ARBA00022741"/>
    </source>
</evidence>
<comment type="catalytic activity">
    <reaction evidence="10 11">
        <text>D-alanyl-D-alanine + UDP-N-acetyl-alpha-D-muramoyl-L-alanyl-gamma-D-glutamyl-meso-2,6-diaminopimelate + ATP = UDP-N-acetyl-alpha-D-muramoyl-L-alanyl-gamma-D-glutamyl-meso-2,6-diaminopimeloyl-D-alanyl-D-alanine + ADP + phosphate + H(+)</text>
        <dbReference type="Rhea" id="RHEA:28374"/>
        <dbReference type="ChEBI" id="CHEBI:15378"/>
        <dbReference type="ChEBI" id="CHEBI:30616"/>
        <dbReference type="ChEBI" id="CHEBI:43474"/>
        <dbReference type="ChEBI" id="CHEBI:57822"/>
        <dbReference type="ChEBI" id="CHEBI:61386"/>
        <dbReference type="ChEBI" id="CHEBI:83905"/>
        <dbReference type="ChEBI" id="CHEBI:456216"/>
        <dbReference type="EC" id="6.3.2.10"/>
    </reaction>
</comment>
<keyword evidence="7 10" id="KW-0573">Peptidoglycan synthesis</keyword>
<accession>A0A840UPX5</accession>
<keyword evidence="3 10" id="KW-0132">Cell division</keyword>
<dbReference type="GO" id="GO:0008360">
    <property type="term" value="P:regulation of cell shape"/>
    <property type="evidence" value="ECO:0007669"/>
    <property type="project" value="UniProtKB-KW"/>
</dbReference>
<feature type="domain" description="Mur ligase N-terminal catalytic" evidence="12">
    <location>
        <begin position="31"/>
        <end position="100"/>
    </location>
</feature>
<dbReference type="Proteomes" id="UP000591735">
    <property type="component" value="Unassembled WGS sequence"/>
</dbReference>
<dbReference type="GO" id="GO:0009252">
    <property type="term" value="P:peptidoglycan biosynthetic process"/>
    <property type="evidence" value="ECO:0007669"/>
    <property type="project" value="UniProtKB-UniRule"/>
</dbReference>
<keyword evidence="6 10" id="KW-0133">Cell shape</keyword>
<dbReference type="InterPro" id="IPR013221">
    <property type="entry name" value="Mur_ligase_cen"/>
</dbReference>
<organism evidence="15 16">
    <name type="scientific">Marinobacter oulmenensis</name>
    <dbReference type="NCBI Taxonomy" id="643747"/>
    <lineage>
        <taxon>Bacteria</taxon>
        <taxon>Pseudomonadati</taxon>
        <taxon>Pseudomonadota</taxon>
        <taxon>Gammaproteobacteria</taxon>
        <taxon>Pseudomonadales</taxon>
        <taxon>Marinobacteraceae</taxon>
        <taxon>Marinobacter</taxon>
    </lineage>
</organism>
<comment type="function">
    <text evidence="10 11">Involved in cell wall formation. Catalyzes the final step in the synthesis of UDP-N-acetylmuramoyl-pentapeptide, the precursor of murein.</text>
</comment>
<feature type="binding site" evidence="10">
    <location>
        <begin position="114"/>
        <end position="120"/>
    </location>
    <ligand>
        <name>ATP</name>
        <dbReference type="ChEBI" id="CHEBI:30616"/>
    </ligand>
</feature>
<dbReference type="InterPro" id="IPR000713">
    <property type="entry name" value="Mur_ligase_N"/>
</dbReference>
<dbReference type="InterPro" id="IPR035911">
    <property type="entry name" value="MurE/MurF_N"/>
</dbReference>
<keyword evidence="16" id="KW-1185">Reference proteome</keyword>
<evidence type="ECO:0000256" key="10">
    <source>
        <dbReference type="HAMAP-Rule" id="MF_02019"/>
    </source>
</evidence>
<dbReference type="NCBIfam" id="TIGR01143">
    <property type="entry name" value="murF"/>
    <property type="match status" value="1"/>
</dbReference>
<dbReference type="InterPro" id="IPR004101">
    <property type="entry name" value="Mur_ligase_C"/>
</dbReference>
<dbReference type="SUPFAM" id="SSF53244">
    <property type="entry name" value="MurD-like peptide ligases, peptide-binding domain"/>
    <property type="match status" value="1"/>
</dbReference>
<evidence type="ECO:0000313" key="15">
    <source>
        <dbReference type="EMBL" id="MBB5322658.1"/>
    </source>
</evidence>
<evidence type="ECO:0000259" key="12">
    <source>
        <dbReference type="Pfam" id="PF01225"/>
    </source>
</evidence>
<evidence type="ECO:0000256" key="3">
    <source>
        <dbReference type="ARBA" id="ARBA00022618"/>
    </source>
</evidence>
<dbReference type="GO" id="GO:0071555">
    <property type="term" value="P:cell wall organization"/>
    <property type="evidence" value="ECO:0007669"/>
    <property type="project" value="UniProtKB-KW"/>
</dbReference>
<evidence type="ECO:0000256" key="2">
    <source>
        <dbReference type="ARBA" id="ARBA00022598"/>
    </source>
</evidence>
<dbReference type="AlphaFoldDB" id="A0A840UPX5"/>
<comment type="subcellular location">
    <subcellularLocation>
        <location evidence="10 11">Cytoplasm</location>
    </subcellularLocation>
</comment>
<evidence type="ECO:0000259" key="14">
    <source>
        <dbReference type="Pfam" id="PF08245"/>
    </source>
</evidence>
<keyword evidence="5 10" id="KW-0067">ATP-binding</keyword>
<evidence type="ECO:0000259" key="13">
    <source>
        <dbReference type="Pfam" id="PF02875"/>
    </source>
</evidence>
<evidence type="ECO:0000256" key="7">
    <source>
        <dbReference type="ARBA" id="ARBA00022984"/>
    </source>
</evidence>
<reference evidence="15 16" key="1">
    <citation type="submission" date="2020-08" db="EMBL/GenBank/DDBJ databases">
        <title>Genomic Encyclopedia of Type Strains, Phase IV (KMG-IV): sequencing the most valuable type-strain genomes for metagenomic binning, comparative biology and taxonomic classification.</title>
        <authorList>
            <person name="Goeker M."/>
        </authorList>
    </citation>
    <scope>NUCLEOTIDE SEQUENCE [LARGE SCALE GENOMIC DNA]</scope>
    <source>
        <strain evidence="15 16">DSM 22359</strain>
    </source>
</reference>
<dbReference type="Pfam" id="PF01225">
    <property type="entry name" value="Mur_ligase"/>
    <property type="match status" value="1"/>
</dbReference>
<name>A0A840UPX5_9GAMM</name>
<evidence type="ECO:0000313" key="16">
    <source>
        <dbReference type="Proteomes" id="UP000591735"/>
    </source>
</evidence>
<comment type="similarity">
    <text evidence="10">Belongs to the MurCDEF family. MurF subfamily.</text>
</comment>
<dbReference type="Pfam" id="PF02875">
    <property type="entry name" value="Mur_ligase_C"/>
    <property type="match status" value="1"/>
</dbReference>
<comment type="caution">
    <text evidence="15">The sequence shown here is derived from an EMBL/GenBank/DDBJ whole genome shotgun (WGS) entry which is preliminary data.</text>
</comment>
<gene>
    <name evidence="10" type="primary">murF</name>
    <name evidence="15" type="ORF">HNR38_003166</name>
</gene>
<keyword evidence="1 10" id="KW-0963">Cytoplasm</keyword>
<dbReference type="GO" id="GO:0005524">
    <property type="term" value="F:ATP binding"/>
    <property type="evidence" value="ECO:0007669"/>
    <property type="project" value="UniProtKB-UniRule"/>
</dbReference>
<dbReference type="PANTHER" id="PTHR43024">
    <property type="entry name" value="UDP-N-ACETYLMURAMOYL-TRIPEPTIDE--D-ALANYL-D-ALANINE LIGASE"/>
    <property type="match status" value="1"/>
</dbReference>
<dbReference type="GO" id="GO:0047480">
    <property type="term" value="F:UDP-N-acetylmuramoyl-tripeptide-D-alanyl-D-alanine ligase activity"/>
    <property type="evidence" value="ECO:0007669"/>
    <property type="project" value="UniProtKB-UniRule"/>
</dbReference>
<dbReference type="HAMAP" id="MF_02019">
    <property type="entry name" value="MurF"/>
    <property type="match status" value="1"/>
</dbReference>
<sequence>MMRALSLTEVREWLAATLAGPALSADECLFEGISTDTRSVAPGQLFVALRGERFDGHRFLAQARASGAVAAVVDTADASVDLPQLVVGDTVEALAALASANRDQSQAELVAVTGSSGKTTVRQMAAAILARMGPTLATEGNLNNHIGVPLTMFRLSPEHRYGAVELGASGLGEIAHTVAVVKPKVAILTNAGQAHLEGFGSYQNVVLAKGEIIEGVGVDGVVVLNRDDPAFDQWRQRAGDRTVRSVSCQAHPDADYRAELVASTDQGLEIKAEGPQGWRCHFRVPLPGAHNAMNAMLAVAACRALGAEDDQILQGLAGLQPVGGRLQVFRLTDELTVIDDSYNANPASMRAALDVLAAYSGQRIAVLGGMGELGEQSALLHREVGAYARDKGIERLLTVGAGARGYAEGFGKQTEQLQSHEQAVAALVEQTTGPMTILVKGSRSSAMDLVVDGIRKKVTSTCCSG</sequence>
<protein>
    <recommendedName>
        <fullName evidence="10 11">UDP-N-acetylmuramoyl-tripeptide--D-alanyl-D-alanine ligase</fullName>
        <ecNumber evidence="10 11">6.3.2.10</ecNumber>
    </recommendedName>
    <alternativeName>
        <fullName evidence="10">D-alanyl-D-alanine-adding enzyme</fullName>
    </alternativeName>
</protein>
<dbReference type="InterPro" id="IPR036565">
    <property type="entry name" value="Mur-like_cat_sf"/>
</dbReference>
<dbReference type="UniPathway" id="UPA00219"/>
<evidence type="ECO:0000256" key="6">
    <source>
        <dbReference type="ARBA" id="ARBA00022960"/>
    </source>
</evidence>
<dbReference type="SUPFAM" id="SSF63418">
    <property type="entry name" value="MurE/MurF N-terminal domain"/>
    <property type="match status" value="1"/>
</dbReference>
<feature type="domain" description="Mur ligase central" evidence="14">
    <location>
        <begin position="112"/>
        <end position="302"/>
    </location>
</feature>
<dbReference type="InterPro" id="IPR051046">
    <property type="entry name" value="MurCDEF_CellWall_CoF430Synth"/>
</dbReference>
<keyword evidence="8 10" id="KW-0131">Cell cycle</keyword>
<dbReference type="Pfam" id="PF08245">
    <property type="entry name" value="Mur_ligase_M"/>
    <property type="match status" value="1"/>
</dbReference>
<evidence type="ECO:0000256" key="5">
    <source>
        <dbReference type="ARBA" id="ARBA00022840"/>
    </source>
</evidence>
<evidence type="ECO:0000256" key="9">
    <source>
        <dbReference type="ARBA" id="ARBA00023316"/>
    </source>
</evidence>
<dbReference type="Gene3D" id="3.40.1390.10">
    <property type="entry name" value="MurE/MurF, N-terminal domain"/>
    <property type="match status" value="1"/>
</dbReference>
<dbReference type="EMBL" id="JACHFE010000010">
    <property type="protein sequence ID" value="MBB5322658.1"/>
    <property type="molecule type" value="Genomic_DNA"/>
</dbReference>
<feature type="domain" description="Mur ligase C-terminal" evidence="13">
    <location>
        <begin position="324"/>
        <end position="443"/>
    </location>
</feature>
<dbReference type="Gene3D" id="3.40.1190.10">
    <property type="entry name" value="Mur-like, catalytic domain"/>
    <property type="match status" value="1"/>
</dbReference>
<dbReference type="SUPFAM" id="SSF53623">
    <property type="entry name" value="MurD-like peptide ligases, catalytic domain"/>
    <property type="match status" value="1"/>
</dbReference>
<proteinExistence type="inferred from homology"/>
<dbReference type="Gene3D" id="3.90.190.20">
    <property type="entry name" value="Mur ligase, C-terminal domain"/>
    <property type="match status" value="1"/>
</dbReference>
<keyword evidence="2 10" id="KW-0436">Ligase</keyword>
<dbReference type="EC" id="6.3.2.10" evidence="10 11"/>
<dbReference type="GO" id="GO:0005737">
    <property type="term" value="C:cytoplasm"/>
    <property type="evidence" value="ECO:0007669"/>
    <property type="project" value="UniProtKB-SubCell"/>
</dbReference>
<evidence type="ECO:0000256" key="11">
    <source>
        <dbReference type="RuleBase" id="RU004136"/>
    </source>
</evidence>
<evidence type="ECO:0000256" key="1">
    <source>
        <dbReference type="ARBA" id="ARBA00022490"/>
    </source>
</evidence>
<dbReference type="RefSeq" id="WP_183706100.1">
    <property type="nucleotide sequence ID" value="NZ_JACHFE010000010.1"/>
</dbReference>
<dbReference type="InterPro" id="IPR036615">
    <property type="entry name" value="Mur_ligase_C_dom_sf"/>
</dbReference>
<evidence type="ECO:0000256" key="8">
    <source>
        <dbReference type="ARBA" id="ARBA00023306"/>
    </source>
</evidence>
<dbReference type="PANTHER" id="PTHR43024:SF1">
    <property type="entry name" value="UDP-N-ACETYLMURAMOYL-TRIPEPTIDE--D-ALANYL-D-ALANINE LIGASE"/>
    <property type="match status" value="1"/>
</dbReference>
<keyword evidence="9 10" id="KW-0961">Cell wall biogenesis/degradation</keyword>